<accession>R0GP97</accession>
<reference evidence="2" key="1">
    <citation type="journal article" date="2013" name="Nat. Genet.">
        <title>The Capsella rubella genome and the genomic consequences of rapid mating system evolution.</title>
        <authorList>
            <person name="Slotte T."/>
            <person name="Hazzouri K.M."/>
            <person name="Agren J.A."/>
            <person name="Koenig D."/>
            <person name="Maumus F."/>
            <person name="Guo Y.L."/>
            <person name="Steige K."/>
            <person name="Platts A.E."/>
            <person name="Escobar J.S."/>
            <person name="Newman L.K."/>
            <person name="Wang W."/>
            <person name="Mandakova T."/>
            <person name="Vello E."/>
            <person name="Smith L.M."/>
            <person name="Henz S.R."/>
            <person name="Steffen J."/>
            <person name="Takuno S."/>
            <person name="Brandvain Y."/>
            <person name="Coop G."/>
            <person name="Andolfatto P."/>
            <person name="Hu T.T."/>
            <person name="Blanchette M."/>
            <person name="Clark R.M."/>
            <person name="Quesneville H."/>
            <person name="Nordborg M."/>
            <person name="Gaut B.S."/>
            <person name="Lysak M.A."/>
            <person name="Jenkins J."/>
            <person name="Grimwood J."/>
            <person name="Chapman J."/>
            <person name="Prochnik S."/>
            <person name="Shu S."/>
            <person name="Rokhsar D."/>
            <person name="Schmutz J."/>
            <person name="Weigel D."/>
            <person name="Wright S.I."/>
        </authorList>
    </citation>
    <scope>NUCLEOTIDE SEQUENCE [LARGE SCALE GENOMIC DNA]</scope>
    <source>
        <strain evidence="2">cv. Monte Gargano</strain>
    </source>
</reference>
<dbReference type="EMBL" id="KB870812">
    <property type="protein sequence ID" value="EOA14180.1"/>
    <property type="molecule type" value="Genomic_DNA"/>
</dbReference>
<evidence type="ECO:0000313" key="1">
    <source>
        <dbReference type="EMBL" id="EOA14180.1"/>
    </source>
</evidence>
<name>R0GP97_9BRAS</name>
<organism evidence="1 2">
    <name type="scientific">Capsella rubella</name>
    <dbReference type="NCBI Taxonomy" id="81985"/>
    <lineage>
        <taxon>Eukaryota</taxon>
        <taxon>Viridiplantae</taxon>
        <taxon>Streptophyta</taxon>
        <taxon>Embryophyta</taxon>
        <taxon>Tracheophyta</taxon>
        <taxon>Spermatophyta</taxon>
        <taxon>Magnoliopsida</taxon>
        <taxon>eudicotyledons</taxon>
        <taxon>Gunneridae</taxon>
        <taxon>Pentapetalae</taxon>
        <taxon>rosids</taxon>
        <taxon>malvids</taxon>
        <taxon>Brassicales</taxon>
        <taxon>Brassicaceae</taxon>
        <taxon>Camelineae</taxon>
        <taxon>Capsella</taxon>
    </lineage>
</organism>
<keyword evidence="2" id="KW-1185">Reference proteome</keyword>
<proteinExistence type="predicted"/>
<protein>
    <recommendedName>
        <fullName evidence="3">HMA domain-containing protein</fullName>
    </recommendedName>
</protein>
<sequence length="144" mass="16061">MLLGVTLVDISEKGILKVKGLFDKIEMGSKLREIDNSISIIIGRPMHSVMIPPKPKFEVKFNDFDEDIIQVAMEVIWTLPGVTSVEVKGDDVQLGMNEDFDTNVIVTKLKDIDENVTVTIMALPDDVVEVEQLREDFVGGTEKV</sequence>
<evidence type="ECO:0008006" key="3">
    <source>
        <dbReference type="Google" id="ProtNLM"/>
    </source>
</evidence>
<dbReference type="Proteomes" id="UP000029121">
    <property type="component" value="Unassembled WGS sequence"/>
</dbReference>
<dbReference type="AlphaFoldDB" id="R0GP97"/>
<evidence type="ECO:0000313" key="2">
    <source>
        <dbReference type="Proteomes" id="UP000029121"/>
    </source>
</evidence>
<gene>
    <name evidence="1" type="ORF">CARUB_v10027330mg</name>
</gene>